<keyword evidence="3" id="KW-1185">Reference proteome</keyword>
<evidence type="ECO:0000313" key="3">
    <source>
        <dbReference type="Proteomes" id="UP000005631"/>
    </source>
</evidence>
<dbReference type="AlphaFoldDB" id="G8R7X3"/>
<keyword evidence="1" id="KW-1133">Transmembrane helix</keyword>
<dbReference type="Pfam" id="PF08592">
    <property type="entry name" value="Anthrone_oxy"/>
    <property type="match status" value="1"/>
</dbReference>
<protein>
    <submittedName>
        <fullName evidence="2">Putative integral membrane protein</fullName>
    </submittedName>
</protein>
<name>G8R7X3_OWEHD</name>
<keyword evidence="1" id="KW-0472">Membrane</keyword>
<dbReference type="EMBL" id="CP003156">
    <property type="protein sequence ID" value="AEV31296.1"/>
    <property type="molecule type" value="Genomic_DNA"/>
</dbReference>
<dbReference type="Proteomes" id="UP000005631">
    <property type="component" value="Chromosome"/>
</dbReference>
<dbReference type="InterPro" id="IPR013901">
    <property type="entry name" value="Anthrone_oxy"/>
</dbReference>
<dbReference type="STRING" id="926562.Oweho_0274"/>
<dbReference type="HOGENOM" id="CLU_111152_0_2_10"/>
<sequence length="177" mass="20133">MEMIKSISFFITLLLVGLSAGFFYSWEVSVIPGTSRVSNLSYLETMQQINRAILNPKFFLSFFGSLIFLVLSSYLHYRDAINSAFWLMLLATIAYLFGTFGVTAFGNVPLNDALDAINLQQLNSTQLEDTRLSYESKWNRLHTIRTLFSMLSFSLALLALFVNQKAAETVFTQFFNL</sequence>
<evidence type="ECO:0000313" key="2">
    <source>
        <dbReference type="EMBL" id="AEV31296.1"/>
    </source>
</evidence>
<reference evidence="2 3" key="1">
    <citation type="journal article" date="2012" name="Stand. Genomic Sci.">
        <title>Genome sequence of the orange-pigmented seawater bacterium Owenweeksia hongkongensis type strain (UST20020801(T)).</title>
        <authorList>
            <person name="Riedel T."/>
            <person name="Held B."/>
            <person name="Nolan M."/>
            <person name="Lucas S."/>
            <person name="Lapidus A."/>
            <person name="Tice H."/>
            <person name="Del Rio T.G."/>
            <person name="Cheng J.F."/>
            <person name="Han C."/>
            <person name="Tapia R."/>
            <person name="Goodwin L.A."/>
            <person name="Pitluck S."/>
            <person name="Liolios K."/>
            <person name="Mavromatis K."/>
            <person name="Pagani I."/>
            <person name="Ivanova N."/>
            <person name="Mikhailova N."/>
            <person name="Pati A."/>
            <person name="Chen A."/>
            <person name="Palaniappan K."/>
            <person name="Rohde M."/>
            <person name="Tindall B.J."/>
            <person name="Detter J.C."/>
            <person name="Goker M."/>
            <person name="Woyke T."/>
            <person name="Bristow J."/>
            <person name="Eisen J.A."/>
            <person name="Markowitz V."/>
            <person name="Hugenholtz P."/>
            <person name="Klenk H.P."/>
            <person name="Kyrpides N.C."/>
        </authorList>
    </citation>
    <scope>NUCLEOTIDE SEQUENCE</scope>
    <source>
        <strain evidence="3">DSM 17368 / JCM 12287 / NRRL B-23963</strain>
    </source>
</reference>
<dbReference type="OrthoDB" id="772592at2"/>
<feature type="transmembrane region" description="Helical" evidence="1">
    <location>
        <begin position="84"/>
        <end position="105"/>
    </location>
</feature>
<feature type="transmembrane region" description="Helical" evidence="1">
    <location>
        <begin position="7"/>
        <end position="26"/>
    </location>
</feature>
<dbReference type="eggNOG" id="COG5500">
    <property type="taxonomic scope" value="Bacteria"/>
</dbReference>
<dbReference type="RefSeq" id="WP_014200657.1">
    <property type="nucleotide sequence ID" value="NC_016599.1"/>
</dbReference>
<dbReference type="KEGG" id="oho:Oweho_0274"/>
<evidence type="ECO:0000256" key="1">
    <source>
        <dbReference type="SAM" id="Phobius"/>
    </source>
</evidence>
<feature type="transmembrane region" description="Helical" evidence="1">
    <location>
        <begin position="58"/>
        <end position="77"/>
    </location>
</feature>
<organism evidence="2 3">
    <name type="scientific">Owenweeksia hongkongensis (strain DSM 17368 / CIP 108786 / JCM 12287 / NRRL B-23963 / UST20020801)</name>
    <dbReference type="NCBI Taxonomy" id="926562"/>
    <lineage>
        <taxon>Bacteria</taxon>
        <taxon>Pseudomonadati</taxon>
        <taxon>Bacteroidota</taxon>
        <taxon>Flavobacteriia</taxon>
        <taxon>Flavobacteriales</taxon>
        <taxon>Owenweeksiaceae</taxon>
        <taxon>Owenweeksia</taxon>
    </lineage>
</organism>
<gene>
    <name evidence="2" type="ordered locus">Oweho_0274</name>
</gene>
<proteinExistence type="predicted"/>
<feature type="transmembrane region" description="Helical" evidence="1">
    <location>
        <begin position="142"/>
        <end position="162"/>
    </location>
</feature>
<accession>G8R7X3</accession>
<keyword evidence="1" id="KW-0812">Transmembrane</keyword>